<evidence type="ECO:0000313" key="5">
    <source>
        <dbReference type="Proteomes" id="UP001454086"/>
    </source>
</evidence>
<feature type="signal peptide" evidence="2">
    <location>
        <begin position="1"/>
        <end position="28"/>
    </location>
</feature>
<name>A0ABV1DD33_9FIRM</name>
<proteinExistence type="inferred from homology"/>
<dbReference type="PANTHER" id="PTHR11461">
    <property type="entry name" value="SERINE PROTEASE INHIBITOR, SERPIN"/>
    <property type="match status" value="1"/>
</dbReference>
<keyword evidence="5" id="KW-1185">Reference proteome</keyword>
<sequence>MIRNTITQMTAGLLAVSFMLIPAIPVSAEAGPGAAGSSHPPVQQEAGIPYRQEAFAARPAAAAYGDAGSQRAIQQNSTLSDGFLAGITSFSYKTASAVLKDSQVNQCYSPVSLYYSLALAAQAAGGSTRNQLYGLLTSPGQDASRMAAECGSLYRLMYRDNEASMIKPVSSMWLNDGSPLDANLRRMIEQQYHSDVFRMDLTHANSAAVMNRWLMDHGNQGISPGLVLSQDETMHMLDTMSYSSQWVFHFDSSKNVSGQFHPADGQAVTCEYMTDSRNCSYYHGHGFMRAVISLKENSTLILVLPDEGFTPQALLSSEERMAEMFGHIINEPYGRITLNIPKFQYGTCLELRPILEDLGVSQVFTPGQADFSGLADSPACLSGISQASGIRMDENGINAASCLVIPPLDGSLPGEASGEMILNRPFIYAVMAAPGVPALIGVCGNPSI</sequence>
<dbReference type="Gene3D" id="3.30.497.10">
    <property type="entry name" value="Antithrombin, subunit I, domain 2"/>
    <property type="match status" value="1"/>
</dbReference>
<evidence type="ECO:0000259" key="3">
    <source>
        <dbReference type="SMART" id="SM00093"/>
    </source>
</evidence>
<keyword evidence="2" id="KW-0732">Signal</keyword>
<gene>
    <name evidence="4" type="ORF">WMQ36_22120</name>
</gene>
<dbReference type="Pfam" id="PF00079">
    <property type="entry name" value="Serpin"/>
    <property type="match status" value="1"/>
</dbReference>
<feature type="domain" description="Serpin" evidence="3">
    <location>
        <begin position="92"/>
        <end position="446"/>
    </location>
</feature>
<dbReference type="InterPro" id="IPR036186">
    <property type="entry name" value="Serpin_sf"/>
</dbReference>
<dbReference type="InterPro" id="IPR000215">
    <property type="entry name" value="Serpin_fam"/>
</dbReference>
<dbReference type="RefSeq" id="WP_008724882.1">
    <property type="nucleotide sequence ID" value="NZ_JBBMFM010000119.1"/>
</dbReference>
<protein>
    <submittedName>
        <fullName evidence="4">Serpin family protein</fullName>
    </submittedName>
</protein>
<evidence type="ECO:0000256" key="1">
    <source>
        <dbReference type="RuleBase" id="RU000411"/>
    </source>
</evidence>
<comment type="caution">
    <text evidence="4">The sequence shown here is derived from an EMBL/GenBank/DDBJ whole genome shotgun (WGS) entry which is preliminary data.</text>
</comment>
<dbReference type="InterPro" id="IPR023796">
    <property type="entry name" value="Serpin_dom"/>
</dbReference>
<dbReference type="EMBL" id="JBBMFM010000119">
    <property type="protein sequence ID" value="MEQ2427666.1"/>
    <property type="molecule type" value="Genomic_DNA"/>
</dbReference>
<dbReference type="SMART" id="SM00093">
    <property type="entry name" value="SERPIN"/>
    <property type="match status" value="1"/>
</dbReference>
<reference evidence="4 5" key="1">
    <citation type="submission" date="2024-03" db="EMBL/GenBank/DDBJ databases">
        <title>Human intestinal bacterial collection.</title>
        <authorList>
            <person name="Pauvert C."/>
            <person name="Hitch T.C.A."/>
            <person name="Clavel T."/>
        </authorList>
    </citation>
    <scope>NUCLEOTIDE SEQUENCE [LARGE SCALE GENOMIC DNA]</scope>
    <source>
        <strain evidence="4 5">CLA-SR-H021</strain>
    </source>
</reference>
<dbReference type="SUPFAM" id="SSF56574">
    <property type="entry name" value="Serpins"/>
    <property type="match status" value="1"/>
</dbReference>
<accession>A0ABV1DD33</accession>
<dbReference type="InterPro" id="IPR042185">
    <property type="entry name" value="Serpin_sf_2"/>
</dbReference>
<evidence type="ECO:0000313" key="4">
    <source>
        <dbReference type="EMBL" id="MEQ2427666.1"/>
    </source>
</evidence>
<dbReference type="InterPro" id="IPR042178">
    <property type="entry name" value="Serpin_sf_1"/>
</dbReference>
<dbReference type="PANTHER" id="PTHR11461:SF211">
    <property type="entry name" value="GH10112P-RELATED"/>
    <property type="match status" value="1"/>
</dbReference>
<dbReference type="Proteomes" id="UP001454086">
    <property type="component" value="Unassembled WGS sequence"/>
</dbReference>
<feature type="chain" id="PRO_5047222110" evidence="2">
    <location>
        <begin position="29"/>
        <end position="448"/>
    </location>
</feature>
<dbReference type="Gene3D" id="2.30.39.10">
    <property type="entry name" value="Alpha-1-antitrypsin, domain 1"/>
    <property type="match status" value="1"/>
</dbReference>
<evidence type="ECO:0000256" key="2">
    <source>
        <dbReference type="SAM" id="SignalP"/>
    </source>
</evidence>
<organism evidence="4 5">
    <name type="scientific">Enterocloster hominis</name>
    <name type="common">ex Hitch et al. 2024</name>
    <dbReference type="NCBI Taxonomy" id="1917870"/>
    <lineage>
        <taxon>Bacteria</taxon>
        <taxon>Bacillati</taxon>
        <taxon>Bacillota</taxon>
        <taxon>Clostridia</taxon>
        <taxon>Lachnospirales</taxon>
        <taxon>Lachnospiraceae</taxon>
        <taxon>Enterocloster</taxon>
    </lineage>
</organism>
<comment type="similarity">
    <text evidence="1">Belongs to the serpin family.</text>
</comment>